<gene>
    <name evidence="2" type="ordered locus">Mmc1_0178</name>
</gene>
<evidence type="ECO:0000256" key="1">
    <source>
        <dbReference type="SAM" id="MobiDB-lite"/>
    </source>
</evidence>
<dbReference type="RefSeq" id="WP_011711878.1">
    <property type="nucleotide sequence ID" value="NC_008576.1"/>
</dbReference>
<sequence length="360" mass="39646" precursor="true">MARPSWYKYASSLTSLLIATLLMVQLWSRSEQLEPIPWLPPEVSQEAQPSLPLQVVQLPAPPVQTAATAQLPTPTAAPTLPQQSTAAHPPMPPLKPETNPVAHPLLPTAMLNPVTPVQTIKPLKPSPLAPLEVTVQAMPQSSPSAAPLEIPAEARHALKPHPKPVTQEAMPRVTPETTLQPANPTPQPTEVQVQQGRVLLKLLEHGKGPSITLRWPNQQRQTLYRHMVQCRGMRSGVMDAQQHIFMPGGTPGVAWSINRDRYSGFMRLTNQVENQERLQLQEIRHYHGLESATTPIRLFPRRFDAALLGGLQHLIGPTYGTARSIEANYRLQQGRLWVEAIKVDGGAVAGQIDLNLHPCL</sequence>
<evidence type="ECO:0000313" key="3">
    <source>
        <dbReference type="Proteomes" id="UP000002586"/>
    </source>
</evidence>
<accession>A0L412</accession>
<dbReference type="EMBL" id="CP000471">
    <property type="protein sequence ID" value="ABK42705.1"/>
    <property type="molecule type" value="Genomic_DNA"/>
</dbReference>
<feature type="region of interest" description="Disordered" evidence="1">
    <location>
        <begin position="70"/>
        <end position="90"/>
    </location>
</feature>
<dbReference type="OrthoDB" id="7364905at2"/>
<dbReference type="eggNOG" id="COG3266">
    <property type="taxonomic scope" value="Bacteria"/>
</dbReference>
<feature type="compositionally biased region" description="Low complexity" evidence="1">
    <location>
        <begin position="70"/>
        <end position="87"/>
    </location>
</feature>
<evidence type="ECO:0000313" key="2">
    <source>
        <dbReference type="EMBL" id="ABK42705.1"/>
    </source>
</evidence>
<organism evidence="2 3">
    <name type="scientific">Magnetococcus marinus (strain ATCC BAA-1437 / JCM 17883 / MC-1)</name>
    <dbReference type="NCBI Taxonomy" id="156889"/>
    <lineage>
        <taxon>Bacteria</taxon>
        <taxon>Pseudomonadati</taxon>
        <taxon>Pseudomonadota</taxon>
        <taxon>Magnetococcia</taxon>
        <taxon>Magnetococcales</taxon>
        <taxon>Magnetococcaceae</taxon>
        <taxon>Magnetococcus</taxon>
    </lineage>
</organism>
<proteinExistence type="predicted"/>
<dbReference type="Proteomes" id="UP000002586">
    <property type="component" value="Chromosome"/>
</dbReference>
<dbReference type="HOGENOM" id="CLU_769020_0_0_5"/>
<keyword evidence="3" id="KW-1185">Reference proteome</keyword>
<reference evidence="2 3" key="2">
    <citation type="journal article" date="2012" name="Int. J. Syst. Evol. Microbiol.">
        <title>Magnetococcus marinus gen. nov., sp. nov., a marine, magnetotactic bacterium that represents a novel lineage (Magnetococcaceae fam. nov.; Magnetococcales ord. nov.) at the base of the Alphaproteobacteria.</title>
        <authorList>
            <person name="Bazylinski D.A."/>
            <person name="Williams T.J."/>
            <person name="Lefevre C.T."/>
            <person name="Berg R.J."/>
            <person name="Zhang C.L."/>
            <person name="Bowser S.S."/>
            <person name="Dean A.J."/>
            <person name="Beveridge T.J."/>
        </authorList>
    </citation>
    <scope>NUCLEOTIDE SEQUENCE [LARGE SCALE GENOMIC DNA]</scope>
    <source>
        <strain evidence="3">ATCC BAA-1437 / JCM 17883 / MC-1</strain>
    </source>
</reference>
<name>A0L412_MAGMM</name>
<dbReference type="AlphaFoldDB" id="A0L412"/>
<dbReference type="KEGG" id="mgm:Mmc1_0178"/>
<protein>
    <submittedName>
        <fullName evidence="2">Uncharacterized protein</fullName>
    </submittedName>
</protein>
<dbReference type="STRING" id="156889.Mmc1_0178"/>
<reference evidence="3" key="1">
    <citation type="journal article" date="2009" name="Appl. Environ. Microbiol.">
        <title>Complete genome sequence of the chemolithoautotrophic marine magnetotactic coccus strain MC-1.</title>
        <authorList>
            <person name="Schubbe S."/>
            <person name="Williams T.J."/>
            <person name="Xie G."/>
            <person name="Kiss H.E."/>
            <person name="Brettin T.S."/>
            <person name="Martinez D."/>
            <person name="Ross C.A."/>
            <person name="Schuler D."/>
            <person name="Cox B.L."/>
            <person name="Nealson K.H."/>
            <person name="Bazylinski D.A."/>
        </authorList>
    </citation>
    <scope>NUCLEOTIDE SEQUENCE [LARGE SCALE GENOMIC DNA]</scope>
    <source>
        <strain evidence="3">ATCC BAA-1437 / JCM 17883 / MC-1</strain>
    </source>
</reference>